<dbReference type="AlphaFoldDB" id="A0A7J9GVB2"/>
<sequence>MNSKTQSKKIFTNGMIRSRSQKIESKKIVKKIITNWIIRFQLGFSFYLQMKNLLRSI</sequence>
<comment type="caution">
    <text evidence="1">The sequence shown here is derived from an EMBL/GenBank/DDBJ whole genome shotgun (WGS) entry which is preliminary data.</text>
</comment>
<dbReference type="Proteomes" id="UP000593560">
    <property type="component" value="Unassembled WGS sequence"/>
</dbReference>
<organism evidence="1 2">
    <name type="scientific">Gossypium harknessii</name>
    <dbReference type="NCBI Taxonomy" id="34285"/>
    <lineage>
        <taxon>Eukaryota</taxon>
        <taxon>Viridiplantae</taxon>
        <taxon>Streptophyta</taxon>
        <taxon>Embryophyta</taxon>
        <taxon>Tracheophyta</taxon>
        <taxon>Spermatophyta</taxon>
        <taxon>Magnoliopsida</taxon>
        <taxon>eudicotyledons</taxon>
        <taxon>Gunneridae</taxon>
        <taxon>Pentapetalae</taxon>
        <taxon>rosids</taxon>
        <taxon>malvids</taxon>
        <taxon>Malvales</taxon>
        <taxon>Malvaceae</taxon>
        <taxon>Malvoideae</taxon>
        <taxon>Gossypium</taxon>
    </lineage>
</organism>
<evidence type="ECO:0000313" key="1">
    <source>
        <dbReference type="EMBL" id="MBA0801521.1"/>
    </source>
</evidence>
<gene>
    <name evidence="1" type="ORF">Gohar_011882</name>
</gene>
<proteinExistence type="predicted"/>
<name>A0A7J9GVB2_9ROSI</name>
<dbReference type="EMBL" id="JABFAD010000006">
    <property type="protein sequence ID" value="MBA0801521.1"/>
    <property type="molecule type" value="Genomic_DNA"/>
</dbReference>
<accession>A0A7J9GVB2</accession>
<keyword evidence="2" id="KW-1185">Reference proteome</keyword>
<reference evidence="1 2" key="1">
    <citation type="journal article" date="2019" name="Genome Biol. Evol.">
        <title>Insights into the evolution of the New World diploid cottons (Gossypium, subgenus Houzingenia) based on genome sequencing.</title>
        <authorList>
            <person name="Grover C.E."/>
            <person name="Arick M.A. 2nd"/>
            <person name="Thrash A."/>
            <person name="Conover J.L."/>
            <person name="Sanders W.S."/>
            <person name="Peterson D.G."/>
            <person name="Frelichowski J.E."/>
            <person name="Scheffler J.A."/>
            <person name="Scheffler B.E."/>
            <person name="Wendel J.F."/>
        </authorList>
    </citation>
    <scope>NUCLEOTIDE SEQUENCE [LARGE SCALE GENOMIC DNA]</scope>
    <source>
        <strain evidence="1">0</strain>
        <tissue evidence="1">Leaf</tissue>
    </source>
</reference>
<protein>
    <submittedName>
        <fullName evidence="1">Uncharacterized protein</fullName>
    </submittedName>
</protein>
<evidence type="ECO:0000313" key="2">
    <source>
        <dbReference type="Proteomes" id="UP000593560"/>
    </source>
</evidence>